<accession>A0A645CJ91</accession>
<organism evidence="2">
    <name type="scientific">bioreactor metagenome</name>
    <dbReference type="NCBI Taxonomy" id="1076179"/>
    <lineage>
        <taxon>unclassified sequences</taxon>
        <taxon>metagenomes</taxon>
        <taxon>ecological metagenomes</taxon>
    </lineage>
</organism>
<gene>
    <name evidence="2" type="primary">cpdA_73</name>
    <name evidence="2" type="ORF">SDC9_124019</name>
</gene>
<comment type="caution">
    <text evidence="2">The sequence shown here is derived from an EMBL/GenBank/DDBJ whole genome shotgun (WGS) entry which is preliminary data.</text>
</comment>
<keyword evidence="2" id="KW-0378">Hydrolase</keyword>
<name>A0A645CJ91_9ZZZZ</name>
<sequence>MIPGNHDMGQKPTEKNIEFYFRHYENDKFNFIHKNIQFIGINSCYINSENENEDIQFHWLKKNLESNPQNLRRIVFTHHPFFIRDIDEKDNYSNIPLQKRKLYMDLFVDNNVKAIFSGHYHNNAESSYKSVDMITTSAVGKQLGQAKSGFRIVKVYSDSLSHEYIEISNLPKKIKL</sequence>
<feature type="domain" description="Calcineurin-like phosphoesterase" evidence="1">
    <location>
        <begin position="1"/>
        <end position="122"/>
    </location>
</feature>
<dbReference type="PANTHER" id="PTHR43143">
    <property type="entry name" value="METALLOPHOSPHOESTERASE, CALCINEURIN SUPERFAMILY"/>
    <property type="match status" value="1"/>
</dbReference>
<evidence type="ECO:0000313" key="2">
    <source>
        <dbReference type="EMBL" id="MPM77020.1"/>
    </source>
</evidence>
<evidence type="ECO:0000259" key="1">
    <source>
        <dbReference type="Pfam" id="PF00149"/>
    </source>
</evidence>
<protein>
    <submittedName>
        <fullName evidence="2">3',5'-cyclic adenosine monophosphate phosphodiesterase CpdA</fullName>
        <ecNumber evidence="2">3.1.4.53</ecNumber>
    </submittedName>
</protein>
<dbReference type="EC" id="3.1.4.53" evidence="2"/>
<dbReference type="InterPro" id="IPR004843">
    <property type="entry name" value="Calcineurin-like_PHP"/>
</dbReference>
<dbReference type="GO" id="GO:0004115">
    <property type="term" value="F:3',5'-cyclic-AMP phosphodiesterase activity"/>
    <property type="evidence" value="ECO:0007669"/>
    <property type="project" value="UniProtKB-EC"/>
</dbReference>
<dbReference type="SUPFAM" id="SSF56300">
    <property type="entry name" value="Metallo-dependent phosphatases"/>
    <property type="match status" value="1"/>
</dbReference>
<dbReference type="PANTHER" id="PTHR43143:SF1">
    <property type="entry name" value="SERINE_THREONINE-PROTEIN PHOSPHATASE CPPED1"/>
    <property type="match status" value="1"/>
</dbReference>
<dbReference type="EMBL" id="VSSQ01027662">
    <property type="protein sequence ID" value="MPM77020.1"/>
    <property type="molecule type" value="Genomic_DNA"/>
</dbReference>
<dbReference type="AlphaFoldDB" id="A0A645CJ91"/>
<proteinExistence type="predicted"/>
<dbReference type="InterPro" id="IPR051918">
    <property type="entry name" value="STPP_CPPED1"/>
</dbReference>
<dbReference type="Pfam" id="PF00149">
    <property type="entry name" value="Metallophos"/>
    <property type="match status" value="1"/>
</dbReference>
<dbReference type="Gene3D" id="3.60.21.10">
    <property type="match status" value="1"/>
</dbReference>
<reference evidence="2" key="1">
    <citation type="submission" date="2019-08" db="EMBL/GenBank/DDBJ databases">
        <authorList>
            <person name="Kucharzyk K."/>
            <person name="Murdoch R.W."/>
            <person name="Higgins S."/>
            <person name="Loffler F."/>
        </authorList>
    </citation>
    <scope>NUCLEOTIDE SEQUENCE</scope>
</reference>
<dbReference type="InterPro" id="IPR029052">
    <property type="entry name" value="Metallo-depent_PP-like"/>
</dbReference>